<dbReference type="InterPro" id="IPR011330">
    <property type="entry name" value="Glyco_hydro/deAcase_b/a-brl"/>
</dbReference>
<feature type="compositionally biased region" description="Low complexity" evidence="3">
    <location>
        <begin position="41"/>
        <end position="59"/>
    </location>
</feature>
<evidence type="ECO:0000256" key="4">
    <source>
        <dbReference type="SAM" id="Phobius"/>
    </source>
</evidence>
<keyword evidence="7" id="KW-1185">Reference proteome</keyword>
<dbReference type="PROSITE" id="PS51677">
    <property type="entry name" value="NODB"/>
    <property type="match status" value="1"/>
</dbReference>
<feature type="domain" description="NodB homology" evidence="5">
    <location>
        <begin position="170"/>
        <end position="349"/>
    </location>
</feature>
<dbReference type="EMBL" id="JAATEN010000027">
    <property type="protein sequence ID" value="NJQ03592.1"/>
    <property type="molecule type" value="Genomic_DNA"/>
</dbReference>
<keyword evidence="4" id="KW-0812">Transmembrane</keyword>
<dbReference type="InterPro" id="IPR002509">
    <property type="entry name" value="NODB_dom"/>
</dbReference>
<comment type="caution">
    <text evidence="6">The sequence shown here is derived from an EMBL/GenBank/DDBJ whole genome shotgun (WGS) entry which is preliminary data.</text>
</comment>
<evidence type="ECO:0000256" key="2">
    <source>
        <dbReference type="ARBA" id="ARBA00022801"/>
    </source>
</evidence>
<dbReference type="PANTHER" id="PTHR10587:SF133">
    <property type="entry name" value="CHITIN DEACETYLASE 1-RELATED"/>
    <property type="match status" value="1"/>
</dbReference>
<proteinExistence type="predicted"/>
<dbReference type="Pfam" id="PF01522">
    <property type="entry name" value="Polysacc_deac_1"/>
    <property type="match status" value="1"/>
</dbReference>
<dbReference type="InterPro" id="IPR050248">
    <property type="entry name" value="Polysacc_deacetylase_ArnD"/>
</dbReference>
<evidence type="ECO:0000313" key="6">
    <source>
        <dbReference type="EMBL" id="NJQ03592.1"/>
    </source>
</evidence>
<evidence type="ECO:0000313" key="7">
    <source>
        <dbReference type="Proteomes" id="UP000695264"/>
    </source>
</evidence>
<dbReference type="Proteomes" id="UP000695264">
    <property type="component" value="Unassembled WGS sequence"/>
</dbReference>
<dbReference type="PANTHER" id="PTHR10587">
    <property type="entry name" value="GLYCOSYL TRANSFERASE-RELATED"/>
    <property type="match status" value="1"/>
</dbReference>
<dbReference type="CDD" id="cd10917">
    <property type="entry name" value="CE4_NodB_like_6s_7s"/>
    <property type="match status" value="1"/>
</dbReference>
<organism evidence="6 7">
    <name type="scientific">Streptomyces zingiberis</name>
    <dbReference type="NCBI Taxonomy" id="2053010"/>
    <lineage>
        <taxon>Bacteria</taxon>
        <taxon>Bacillati</taxon>
        <taxon>Actinomycetota</taxon>
        <taxon>Actinomycetes</taxon>
        <taxon>Kitasatosporales</taxon>
        <taxon>Streptomycetaceae</taxon>
        <taxon>Streptomyces</taxon>
    </lineage>
</organism>
<evidence type="ECO:0000259" key="5">
    <source>
        <dbReference type="PROSITE" id="PS51677"/>
    </source>
</evidence>
<reference evidence="6 7" key="1">
    <citation type="submission" date="2020-03" db="EMBL/GenBank/DDBJ databases">
        <title>WGS of actinomycetes isolated from Thailand.</title>
        <authorList>
            <person name="Thawai C."/>
        </authorList>
    </citation>
    <scope>NUCLEOTIDE SEQUENCE [LARGE SCALE GENOMIC DNA]</scope>
    <source>
        <strain evidence="6 7">PLAI 1-29</strain>
    </source>
</reference>
<evidence type="ECO:0000256" key="1">
    <source>
        <dbReference type="ARBA" id="ARBA00022723"/>
    </source>
</evidence>
<keyword evidence="4" id="KW-1133">Transmembrane helix</keyword>
<keyword evidence="2" id="KW-0378">Hydrolase</keyword>
<sequence length="353" mass="37698">MTGTAAPTPPHNSPEEGGSGPGPRWRDGAPRPARARRRSPRPSGSAAAVDLLPGPLDGPSGPPYGEPALTGNTSEIFRRRSVPPRRPNRSRRRAHPTGPTPTKGRAVPTTPHPRPPARRTRRPRRTVRLLLGLLLAGGAALATAPAATAGSQDAGRAAATIVTSTGRVGNSVAFTFDDGPGQNTGQMLDVLRRHNVKAVFCLWGDHVRQNPDMVRRIVADGHVLCNHSMTHADMGGWPADRIRSDLQATNDAIRSAAPGATVTYFRAPYGNWGQAADVAAQMGMVPLGWRADIGDWQPPGADALTQRLRERITQGAVILMHDGGGDRSQTVTAVDRVIPEFRNRGWSFDLPAR</sequence>
<evidence type="ECO:0000256" key="3">
    <source>
        <dbReference type="SAM" id="MobiDB-lite"/>
    </source>
</evidence>
<keyword evidence="4" id="KW-0472">Membrane</keyword>
<feature type="compositionally biased region" description="Basic residues" evidence="3">
    <location>
        <begin position="115"/>
        <end position="124"/>
    </location>
</feature>
<dbReference type="Gene3D" id="3.20.20.370">
    <property type="entry name" value="Glycoside hydrolase/deacetylase"/>
    <property type="match status" value="1"/>
</dbReference>
<feature type="transmembrane region" description="Helical" evidence="4">
    <location>
        <begin position="127"/>
        <end position="147"/>
    </location>
</feature>
<name>A0ABX1C6R3_9ACTN</name>
<feature type="region of interest" description="Disordered" evidence="3">
    <location>
        <begin position="1"/>
        <end position="124"/>
    </location>
</feature>
<dbReference type="SUPFAM" id="SSF88713">
    <property type="entry name" value="Glycoside hydrolase/deacetylase"/>
    <property type="match status" value="1"/>
</dbReference>
<keyword evidence="1" id="KW-0479">Metal-binding</keyword>
<feature type="compositionally biased region" description="Basic residues" evidence="3">
    <location>
        <begin position="79"/>
        <end position="95"/>
    </location>
</feature>
<gene>
    <name evidence="6" type="ORF">HCK00_24500</name>
</gene>
<protein>
    <submittedName>
        <fullName evidence="6">Polysaccharide deacetylase family protein</fullName>
    </submittedName>
</protein>
<accession>A0ABX1C6R3</accession>